<dbReference type="AlphaFoldDB" id="A0A3P3U3X7"/>
<dbReference type="Pfam" id="PF08282">
    <property type="entry name" value="Hydrolase_3"/>
    <property type="match status" value="1"/>
</dbReference>
<dbReference type="NCBIfam" id="TIGR00099">
    <property type="entry name" value="Cof-subfamily"/>
    <property type="match status" value="1"/>
</dbReference>
<proteinExistence type="predicted"/>
<dbReference type="InterPro" id="IPR006379">
    <property type="entry name" value="HAD-SF_hydro_IIB"/>
</dbReference>
<organism evidence="1 2">
    <name type="scientific">Paenibacillus oralis</name>
    <dbReference type="NCBI Taxonomy" id="2490856"/>
    <lineage>
        <taxon>Bacteria</taxon>
        <taxon>Bacillati</taxon>
        <taxon>Bacillota</taxon>
        <taxon>Bacilli</taxon>
        <taxon>Bacillales</taxon>
        <taxon>Paenibacillaceae</taxon>
        <taxon>Paenibacillus</taxon>
    </lineage>
</organism>
<sequence>MIKLVVTDLDGTFLNNKGLFDIDLFKRVYAEMQKKGIAFAACTGKQCERVEKLFGEHGKGIWILGDSATRIKKDGEVVKEFTIDYDLALKSIEEIQSFDPKMTIIACTGEAAYVQSTIKDELFSVVKGSYEKVVKLDSFKQIDGHFIKITVYDPEGRSSALRKHVENTLLGQIYIVDSEPKWLDITALHTHKGETVKKLQEMLGVTFEETMSFGDGENDVELMSIAKYSFAVGNACENTKKAASFITKSNEENGVLLTIQKLMDITKGLNK</sequence>
<dbReference type="EMBL" id="RRCN01000001">
    <property type="protein sequence ID" value="RRJ64935.1"/>
    <property type="molecule type" value="Genomic_DNA"/>
</dbReference>
<dbReference type="InterPro" id="IPR023214">
    <property type="entry name" value="HAD_sf"/>
</dbReference>
<protein>
    <submittedName>
        <fullName evidence="1">Cof-type HAD-IIB family hydrolase</fullName>
    </submittedName>
</protein>
<dbReference type="OrthoDB" id="9814970at2"/>
<accession>A0A3P3U3X7</accession>
<dbReference type="Gene3D" id="3.40.50.1000">
    <property type="entry name" value="HAD superfamily/HAD-like"/>
    <property type="match status" value="1"/>
</dbReference>
<dbReference type="PANTHER" id="PTHR10000:SF53">
    <property type="entry name" value="5-AMINO-6-(5-PHOSPHO-D-RIBITYLAMINO)URACIL PHOSPHATASE YBJI-RELATED"/>
    <property type="match status" value="1"/>
</dbReference>
<dbReference type="SFLD" id="SFLDG01140">
    <property type="entry name" value="C2.B:_Phosphomannomutase_and_P"/>
    <property type="match status" value="1"/>
</dbReference>
<keyword evidence="2" id="KW-1185">Reference proteome</keyword>
<dbReference type="SFLD" id="SFLDS00003">
    <property type="entry name" value="Haloacid_Dehalogenase"/>
    <property type="match status" value="1"/>
</dbReference>
<dbReference type="GO" id="GO:0016791">
    <property type="term" value="F:phosphatase activity"/>
    <property type="evidence" value="ECO:0007669"/>
    <property type="project" value="TreeGrafter"/>
</dbReference>
<dbReference type="NCBIfam" id="TIGR01484">
    <property type="entry name" value="HAD-SF-IIB"/>
    <property type="match status" value="1"/>
</dbReference>
<evidence type="ECO:0000313" key="2">
    <source>
        <dbReference type="Proteomes" id="UP000267017"/>
    </source>
</evidence>
<dbReference type="Gene3D" id="3.30.1240.10">
    <property type="match status" value="1"/>
</dbReference>
<reference evidence="1 2" key="1">
    <citation type="submission" date="2018-11" db="EMBL/GenBank/DDBJ databases">
        <title>Genome sequencing of Paenibacillus sp. KCOM 3021 (= ChDC PVNT-B20).</title>
        <authorList>
            <person name="Kook J.-K."/>
            <person name="Park S.-N."/>
            <person name="Lim Y.K."/>
        </authorList>
    </citation>
    <scope>NUCLEOTIDE SEQUENCE [LARGE SCALE GENOMIC DNA]</scope>
    <source>
        <strain evidence="1 2">KCOM 3021</strain>
    </source>
</reference>
<gene>
    <name evidence="1" type="ORF">EHV15_19935</name>
</gene>
<dbReference type="InterPro" id="IPR036412">
    <property type="entry name" value="HAD-like_sf"/>
</dbReference>
<dbReference type="PANTHER" id="PTHR10000">
    <property type="entry name" value="PHOSPHOSERINE PHOSPHATASE"/>
    <property type="match status" value="1"/>
</dbReference>
<dbReference type="RefSeq" id="WP_128632735.1">
    <property type="nucleotide sequence ID" value="NZ_RRCN01000001.1"/>
</dbReference>
<evidence type="ECO:0000313" key="1">
    <source>
        <dbReference type="EMBL" id="RRJ64935.1"/>
    </source>
</evidence>
<dbReference type="GO" id="GO:0000287">
    <property type="term" value="F:magnesium ion binding"/>
    <property type="evidence" value="ECO:0007669"/>
    <property type="project" value="TreeGrafter"/>
</dbReference>
<keyword evidence="1" id="KW-0378">Hydrolase</keyword>
<dbReference type="SUPFAM" id="SSF56784">
    <property type="entry name" value="HAD-like"/>
    <property type="match status" value="1"/>
</dbReference>
<comment type="caution">
    <text evidence="1">The sequence shown here is derived from an EMBL/GenBank/DDBJ whole genome shotgun (WGS) entry which is preliminary data.</text>
</comment>
<name>A0A3P3U3X7_9BACL</name>
<dbReference type="Proteomes" id="UP000267017">
    <property type="component" value="Unassembled WGS sequence"/>
</dbReference>
<dbReference type="InterPro" id="IPR000150">
    <property type="entry name" value="Cof"/>
</dbReference>
<dbReference type="GO" id="GO:0005829">
    <property type="term" value="C:cytosol"/>
    <property type="evidence" value="ECO:0007669"/>
    <property type="project" value="TreeGrafter"/>
</dbReference>